<feature type="transmembrane region" description="Helical" evidence="1">
    <location>
        <begin position="281"/>
        <end position="303"/>
    </location>
</feature>
<evidence type="ECO:0000313" key="3">
    <source>
        <dbReference type="Proteomes" id="UP000078546"/>
    </source>
</evidence>
<sequence length="360" mass="42014">MIIPTNDDKFTYDDLEKAYIFLKTSNLSKIYNEFNNKSGYDPKSAEYCNQIKSNLDVGSYNDEILLPFCNILYKIILHINDISNDHFEGISKDDKMYCICLKYWLYDKIGNIGAMDLGTNELIEEYQDKIKSKAKKGAPNPCTFSVLKGNEIDKLSSIYAFILIYYSNINAFNGERNIPCKYMNYFGKGLKAYYESLNKCSSERKEDNYCKEFREFKETYGLDKIYWETSKVYEKYTYDPKNSTQCALNIESHNNPLHLTYWHEQEKLHLSNQPTDFQKSAIISSSSAIGTTVGVSAFLLYLYKYTSLGSLFRTRIQKNNIIHNIMDRKNHDNTFPTYEYEKINVENGDYNISYFSLNNS</sequence>
<name>A0A1A8X6T1_PLAOA</name>
<proteinExistence type="predicted"/>
<reference evidence="3" key="1">
    <citation type="submission" date="2016-05" db="EMBL/GenBank/DDBJ databases">
        <authorList>
            <person name="Naeem Raeece"/>
        </authorList>
    </citation>
    <scope>NUCLEOTIDE SEQUENCE [LARGE SCALE GENOMIC DNA]</scope>
</reference>
<organism evidence="2 3">
    <name type="scientific">Plasmodium ovale curtisi</name>
    <dbReference type="NCBI Taxonomy" id="864141"/>
    <lineage>
        <taxon>Eukaryota</taxon>
        <taxon>Sar</taxon>
        <taxon>Alveolata</taxon>
        <taxon>Apicomplexa</taxon>
        <taxon>Aconoidasida</taxon>
        <taxon>Haemosporida</taxon>
        <taxon>Plasmodiidae</taxon>
        <taxon>Plasmodium</taxon>
        <taxon>Plasmodium (Plasmodium)</taxon>
    </lineage>
</organism>
<accession>A0A1A8X6T1</accession>
<keyword evidence="1" id="KW-0472">Membrane</keyword>
<dbReference type="AlphaFoldDB" id="A0A1A8X6T1"/>
<dbReference type="EMBL" id="FLQV01001611">
    <property type="protein sequence ID" value="SBS99926.1"/>
    <property type="molecule type" value="Genomic_DNA"/>
</dbReference>
<evidence type="ECO:0000313" key="2">
    <source>
        <dbReference type="EMBL" id="SBS99926.1"/>
    </source>
</evidence>
<keyword evidence="1" id="KW-1133">Transmembrane helix</keyword>
<protein>
    <submittedName>
        <fullName evidence="2">PIR Superfamily Protein</fullName>
    </submittedName>
</protein>
<dbReference type="Pfam" id="PF05795">
    <property type="entry name" value="Plasmodium_Vir"/>
    <property type="match status" value="1"/>
</dbReference>
<keyword evidence="1" id="KW-0812">Transmembrane</keyword>
<dbReference type="Proteomes" id="UP000078546">
    <property type="component" value="Unassembled WGS sequence"/>
</dbReference>
<evidence type="ECO:0000256" key="1">
    <source>
        <dbReference type="SAM" id="Phobius"/>
    </source>
</evidence>
<dbReference type="InterPro" id="IPR008780">
    <property type="entry name" value="Plasmodium_Vir"/>
</dbReference>
<gene>
    <name evidence="2" type="ORF">POVCU1_056180</name>
</gene>